<proteinExistence type="evidence at protein level"/>
<dbReference type="GO" id="GO:0005886">
    <property type="term" value="C:plasma membrane"/>
    <property type="evidence" value="ECO:0007669"/>
    <property type="project" value="UniProtKB-SubCell"/>
</dbReference>
<dbReference type="InterPro" id="IPR007208">
    <property type="entry name" value="MrpF/PhaF-like"/>
</dbReference>
<keyword evidence="3" id="KW-0813">Transport</keyword>
<protein>
    <submittedName>
        <fullName evidence="9">Monovalent Na+/H+ antiporter subunit F</fullName>
    </submittedName>
    <submittedName>
        <fullName evidence="10">Multiple resistance and pH regulation protein F</fullName>
    </submittedName>
</protein>
<dbReference type="PDB" id="7D3U">
    <property type="method" value="EM"/>
    <property type="resolution" value="3.00 A"/>
    <property type="chains" value="F=1-85"/>
</dbReference>
<reference evidence="9" key="1">
    <citation type="submission" date="2017-03" db="EMBL/GenBank/DDBJ databases">
        <title>Role of a novel alkaline multiple Na+/H+ antiporter in rapid response to extreme high alkaline shock in Dietzia sp. DQ12-45-1b.</title>
        <authorList>
            <person name="Fang H."/>
            <person name="Wu X."/>
        </authorList>
    </citation>
    <scope>NUCLEOTIDE SEQUENCE</scope>
</reference>
<feature type="transmembrane region" description="Helical" evidence="8">
    <location>
        <begin position="6"/>
        <end position="23"/>
    </location>
</feature>
<sequence length="85" mass="8953">MIVVDIAIVLVAIAAVLSSYRMIRGPHAGDRAIAADLLFFAFIALLALVGVRVDSPFVYDLVLVATLVGLVSALSLARLMSGGRR</sequence>
<keyword evidence="11" id="KW-0002">3D-structure</keyword>
<dbReference type="SMR" id="A0A221C8X7"/>
<feature type="transmembrane region" description="Helical" evidence="8">
    <location>
        <begin position="57"/>
        <end position="77"/>
    </location>
</feature>
<evidence type="ECO:0000313" key="10">
    <source>
        <dbReference type="EMBL" id="QGW23553.1"/>
    </source>
</evidence>
<reference evidence="10" key="2">
    <citation type="submission" date="2019-12" db="EMBL/GenBank/DDBJ databases">
        <title>Metabolic exchange with alkane non-consumer Pseudomonas stutzeri SLG510A3-8 improves the n-alkane biodegradation of the alkane degrader Dietzia sp. DQ12-45-1b.</title>
        <authorList>
            <person name="Hu B."/>
        </authorList>
    </citation>
    <scope>NUCLEOTIDE SEQUENCE [LARGE SCALE GENOMIC DNA]</scope>
    <source>
        <strain evidence="10">DQ12-45-1b</strain>
    </source>
</reference>
<dbReference type="PANTHER" id="PTHR34702:SF1">
    <property type="entry name" value="NA(+)_H(+) ANTIPORTER SUBUNIT F"/>
    <property type="match status" value="1"/>
</dbReference>
<comment type="similarity">
    <text evidence="2">Belongs to the CPA3 antiporters (TC 2.A.63) subunit F family.</text>
</comment>
<keyword evidence="6 8" id="KW-1133">Transmembrane helix</keyword>
<evidence type="ECO:0000256" key="1">
    <source>
        <dbReference type="ARBA" id="ARBA00004651"/>
    </source>
</evidence>
<evidence type="ECO:0000313" key="9">
    <source>
        <dbReference type="EMBL" id="ASL69800.1"/>
    </source>
</evidence>
<keyword evidence="4" id="KW-1003">Cell membrane</keyword>
<keyword evidence="5 8" id="KW-0812">Transmembrane</keyword>
<dbReference type="AlphaFoldDB" id="A0A221C8X7"/>
<dbReference type="EMBL" id="KY793519">
    <property type="protein sequence ID" value="ASL69800.1"/>
    <property type="molecule type" value="Genomic_DNA"/>
</dbReference>
<evidence type="ECO:0000256" key="4">
    <source>
        <dbReference type="ARBA" id="ARBA00022475"/>
    </source>
</evidence>
<feature type="transmembrane region" description="Helical" evidence="8">
    <location>
        <begin position="32"/>
        <end position="51"/>
    </location>
</feature>
<dbReference type="GO" id="GO:0015385">
    <property type="term" value="F:sodium:proton antiporter activity"/>
    <property type="evidence" value="ECO:0007669"/>
    <property type="project" value="TreeGrafter"/>
</dbReference>
<dbReference type="PANTHER" id="PTHR34702">
    <property type="entry name" value="NA(+)/H(+) ANTIPORTER SUBUNIT F1"/>
    <property type="match status" value="1"/>
</dbReference>
<dbReference type="EMDB" id="EMD-30567"/>
<evidence type="ECO:0000256" key="2">
    <source>
        <dbReference type="ARBA" id="ARBA00009212"/>
    </source>
</evidence>
<organism evidence="9">
    <name type="scientific">Dietzia sp. DQ12-45-1b</name>
    <dbReference type="NCBI Taxonomy" id="912801"/>
    <lineage>
        <taxon>Bacteria</taxon>
        <taxon>Bacillati</taxon>
        <taxon>Actinomycetota</taxon>
        <taxon>Actinomycetes</taxon>
        <taxon>Mycobacteriales</taxon>
        <taxon>Dietziaceae</taxon>
        <taxon>Dietzia</taxon>
    </lineage>
</organism>
<comment type="subcellular location">
    <subcellularLocation>
        <location evidence="1">Cell membrane</location>
        <topology evidence="1">Multi-pass membrane protein</topology>
    </subcellularLocation>
</comment>
<dbReference type="RefSeq" id="WP_107755616.1">
    <property type="nucleotide sequence ID" value="NZ_CP046567.1"/>
</dbReference>
<evidence type="ECO:0007829" key="11">
    <source>
        <dbReference type="PDB" id="7D3U"/>
    </source>
</evidence>
<evidence type="ECO:0000256" key="7">
    <source>
        <dbReference type="ARBA" id="ARBA00023136"/>
    </source>
</evidence>
<name>A0A221C8X7_9ACTN</name>
<dbReference type="EMBL" id="CP046567">
    <property type="protein sequence ID" value="QGW23553.1"/>
    <property type="molecule type" value="Genomic_DNA"/>
</dbReference>
<evidence type="ECO:0000256" key="5">
    <source>
        <dbReference type="ARBA" id="ARBA00022692"/>
    </source>
</evidence>
<evidence type="ECO:0000256" key="6">
    <source>
        <dbReference type="ARBA" id="ARBA00022989"/>
    </source>
</evidence>
<accession>A0A221C8X7</accession>
<gene>
    <name evidence="9" type="primary">amnhF</name>
    <name evidence="10" type="ORF">GJR88_00768</name>
</gene>
<keyword evidence="7 8" id="KW-0472">Membrane</keyword>
<evidence type="ECO:0000256" key="8">
    <source>
        <dbReference type="SAM" id="Phobius"/>
    </source>
</evidence>
<dbReference type="Pfam" id="PF04066">
    <property type="entry name" value="MrpF_PhaF"/>
    <property type="match status" value="1"/>
</dbReference>
<reference evidence="11" key="3">
    <citation type="journal article" date="2020" name="Proc. Natl. Acad. Sci. U.S.A.">
        <title>Structure of the &lt;i&gt;Dietzia&lt;/i&gt; Mrp complex reveals molecular mechanism of this giant bacterial sodium proton pump.</title>
        <authorList>
            <person name="Li B."/>
            <person name="Zhang K."/>
            <person name="Nie Y."/>
            <person name="Wang X."/>
            <person name="Zhao Y."/>
            <person name="Zhang X.C."/>
            <person name="Wu X.L."/>
        </authorList>
    </citation>
    <scope>STRUCTURE BY ELECTRON MICROSCOPY (3.00 ANGSTROMS)</scope>
</reference>
<evidence type="ECO:0000256" key="3">
    <source>
        <dbReference type="ARBA" id="ARBA00022448"/>
    </source>
</evidence>